<name>A0AA39QI82_9AGAR</name>
<protein>
    <submittedName>
        <fullName evidence="1">Uncharacterized protein</fullName>
    </submittedName>
</protein>
<dbReference type="Proteomes" id="UP001175228">
    <property type="component" value="Unassembled WGS sequence"/>
</dbReference>
<evidence type="ECO:0000313" key="2">
    <source>
        <dbReference type="Proteomes" id="UP001175228"/>
    </source>
</evidence>
<dbReference type="AlphaFoldDB" id="A0AA39QI82"/>
<organism evidence="1 2">
    <name type="scientific">Armillaria luteobubalina</name>
    <dbReference type="NCBI Taxonomy" id="153913"/>
    <lineage>
        <taxon>Eukaryota</taxon>
        <taxon>Fungi</taxon>
        <taxon>Dikarya</taxon>
        <taxon>Basidiomycota</taxon>
        <taxon>Agaricomycotina</taxon>
        <taxon>Agaricomycetes</taxon>
        <taxon>Agaricomycetidae</taxon>
        <taxon>Agaricales</taxon>
        <taxon>Marasmiineae</taxon>
        <taxon>Physalacriaceae</taxon>
        <taxon>Armillaria</taxon>
    </lineage>
</organism>
<accession>A0AA39QI82</accession>
<sequence>MAATVGLDERSSSSSTASNGVLIWGPFCDPFRTRLEVIHQSMTAGIGWCSWALCLQSEQLKYQNTIDSFQESSTYRVLTEGGDAKYGNQNFLNNIDAWSDSVKDYPAFVDFGGIPAFTALYQLASTKARQDELKDAYATYCKNYSTSLIIPGPYLRARLVKSNPSVASFTTTDSRQGKPDPVVFYAFSYRVGDGYIGLSQQFSVSQSINHDWPDGAPVKALVPGVVVPVTRWEIFKDFVDMPGPLTLPLTYTRIWRGYGPTDDYVVLSHIAYTWRNRNDMTDQPPALPFNPINAVHKSTLKPGTYAVRHGVSSNWPEDKMSVWEVYGENRVPVEGFPIPWKISLAYDEKPFEDA</sequence>
<comment type="caution">
    <text evidence="1">The sequence shown here is derived from an EMBL/GenBank/DDBJ whole genome shotgun (WGS) entry which is preliminary data.</text>
</comment>
<gene>
    <name evidence="1" type="ORF">EDD18DRAFT_1426653</name>
</gene>
<reference evidence="1" key="1">
    <citation type="submission" date="2023-06" db="EMBL/GenBank/DDBJ databases">
        <authorList>
            <consortium name="Lawrence Berkeley National Laboratory"/>
            <person name="Ahrendt S."/>
            <person name="Sahu N."/>
            <person name="Indic B."/>
            <person name="Wong-Bajracharya J."/>
            <person name="Merenyi Z."/>
            <person name="Ke H.-M."/>
            <person name="Monk M."/>
            <person name="Kocsube S."/>
            <person name="Drula E."/>
            <person name="Lipzen A."/>
            <person name="Balint B."/>
            <person name="Henrissat B."/>
            <person name="Andreopoulos B."/>
            <person name="Martin F.M."/>
            <person name="Harder C.B."/>
            <person name="Rigling D."/>
            <person name="Ford K.L."/>
            <person name="Foster G.D."/>
            <person name="Pangilinan J."/>
            <person name="Papanicolaou A."/>
            <person name="Barry K."/>
            <person name="LaButti K."/>
            <person name="Viragh M."/>
            <person name="Koriabine M."/>
            <person name="Yan M."/>
            <person name="Riley R."/>
            <person name="Champramary S."/>
            <person name="Plett K.L."/>
            <person name="Tsai I.J."/>
            <person name="Slot J."/>
            <person name="Sipos G."/>
            <person name="Plett J."/>
            <person name="Nagy L.G."/>
            <person name="Grigoriev I.V."/>
        </authorList>
    </citation>
    <scope>NUCLEOTIDE SEQUENCE</scope>
    <source>
        <strain evidence="1">HWK02</strain>
    </source>
</reference>
<dbReference type="EMBL" id="JAUEPU010000005">
    <property type="protein sequence ID" value="KAK0502088.1"/>
    <property type="molecule type" value="Genomic_DNA"/>
</dbReference>
<proteinExistence type="predicted"/>
<keyword evidence="2" id="KW-1185">Reference proteome</keyword>
<evidence type="ECO:0000313" key="1">
    <source>
        <dbReference type="EMBL" id="KAK0502088.1"/>
    </source>
</evidence>